<comment type="caution">
    <text evidence="2">The sequence shown here is derived from an EMBL/GenBank/DDBJ whole genome shotgun (WGS) entry which is preliminary data.</text>
</comment>
<dbReference type="EMBL" id="AVOT02016035">
    <property type="protein sequence ID" value="MBW0500872.1"/>
    <property type="molecule type" value="Genomic_DNA"/>
</dbReference>
<evidence type="ECO:0000313" key="3">
    <source>
        <dbReference type="Proteomes" id="UP000765509"/>
    </source>
</evidence>
<gene>
    <name evidence="2" type="ORF">O181_040587</name>
</gene>
<feature type="domain" description="Retroviral polymerase SH3-like" evidence="1">
    <location>
        <begin position="1"/>
        <end position="39"/>
    </location>
</feature>
<dbReference type="Proteomes" id="UP000765509">
    <property type="component" value="Unassembled WGS sequence"/>
</dbReference>
<dbReference type="OrthoDB" id="413361at2759"/>
<reference evidence="2" key="1">
    <citation type="submission" date="2021-03" db="EMBL/GenBank/DDBJ databases">
        <title>Draft genome sequence of rust myrtle Austropuccinia psidii MF-1, a brazilian biotype.</title>
        <authorList>
            <person name="Quecine M.C."/>
            <person name="Pachon D.M.R."/>
            <person name="Bonatelli M.L."/>
            <person name="Correr F.H."/>
            <person name="Franceschini L.M."/>
            <person name="Leite T.F."/>
            <person name="Margarido G.R.A."/>
            <person name="Almeida C.A."/>
            <person name="Ferrarezi J.A."/>
            <person name="Labate C.A."/>
        </authorList>
    </citation>
    <scope>NUCLEOTIDE SEQUENCE</scope>
    <source>
        <strain evidence="2">MF-1</strain>
    </source>
</reference>
<accession>A0A9Q3DF39</accession>
<protein>
    <recommendedName>
        <fullName evidence="1">Retroviral polymerase SH3-like domain-containing protein</fullName>
    </recommendedName>
</protein>
<evidence type="ECO:0000259" key="1">
    <source>
        <dbReference type="Pfam" id="PF25597"/>
    </source>
</evidence>
<dbReference type="InterPro" id="IPR057670">
    <property type="entry name" value="SH3_retrovirus"/>
</dbReference>
<name>A0A9Q3DF39_9BASI</name>
<sequence>MLSYENNNSSYRILCLSDKRILISRHVKFNQMVFPSLKGNPQSQDQLTLAWRSNPSRTEMVDEFHPFRTESVDEPQLEEPAVISEEAQEMVDESHASSDDSLEDENCHPVANPCIKVIGPRHPTIYLANMNKSKISPFSQRPRLLVTSVGAQGRTRRPWSLSIKIFGFQK</sequence>
<keyword evidence="3" id="KW-1185">Reference proteome</keyword>
<evidence type="ECO:0000313" key="2">
    <source>
        <dbReference type="EMBL" id="MBW0500872.1"/>
    </source>
</evidence>
<organism evidence="2 3">
    <name type="scientific">Austropuccinia psidii MF-1</name>
    <dbReference type="NCBI Taxonomy" id="1389203"/>
    <lineage>
        <taxon>Eukaryota</taxon>
        <taxon>Fungi</taxon>
        <taxon>Dikarya</taxon>
        <taxon>Basidiomycota</taxon>
        <taxon>Pucciniomycotina</taxon>
        <taxon>Pucciniomycetes</taxon>
        <taxon>Pucciniales</taxon>
        <taxon>Sphaerophragmiaceae</taxon>
        <taxon>Austropuccinia</taxon>
    </lineage>
</organism>
<dbReference type="Pfam" id="PF25597">
    <property type="entry name" value="SH3_retrovirus"/>
    <property type="match status" value="1"/>
</dbReference>
<dbReference type="AlphaFoldDB" id="A0A9Q3DF39"/>
<proteinExistence type="predicted"/>